<dbReference type="HOGENOM" id="CLU_1376087_0_0_9"/>
<proteinExistence type="predicted"/>
<accession>D9STG9</accession>
<dbReference type="KEGG" id="ccb:Clocel_3012"/>
<gene>
    <name evidence="1" type="ordered locus">Clocel_3012</name>
</gene>
<dbReference type="SUPFAM" id="SSF81301">
    <property type="entry name" value="Nucleotidyltransferase"/>
    <property type="match status" value="1"/>
</dbReference>
<dbReference type="eggNOG" id="COG1708">
    <property type="taxonomic scope" value="Bacteria"/>
</dbReference>
<dbReference type="Proteomes" id="UP000002730">
    <property type="component" value="Chromosome"/>
</dbReference>
<dbReference type="OrthoDB" id="1933376at2"/>
<dbReference type="RefSeq" id="WP_010075797.1">
    <property type="nucleotide sequence ID" value="NC_014393.1"/>
</dbReference>
<organism evidence="1 2">
    <name type="scientific">Clostridium cellulovorans (strain ATCC 35296 / DSM 3052 / OCM 3 / 743B)</name>
    <dbReference type="NCBI Taxonomy" id="573061"/>
    <lineage>
        <taxon>Bacteria</taxon>
        <taxon>Bacillati</taxon>
        <taxon>Bacillota</taxon>
        <taxon>Clostridia</taxon>
        <taxon>Eubacteriales</taxon>
        <taxon>Clostridiaceae</taxon>
        <taxon>Clostridium</taxon>
    </lineage>
</organism>
<dbReference type="InterPro" id="IPR043519">
    <property type="entry name" value="NT_sf"/>
</dbReference>
<dbReference type="EMBL" id="CP002160">
    <property type="protein sequence ID" value="ADL52703.1"/>
    <property type="molecule type" value="Genomic_DNA"/>
</dbReference>
<dbReference type="STRING" id="573061.Clocel_3012"/>
<keyword evidence="2" id="KW-1185">Reference proteome</keyword>
<dbReference type="AlphaFoldDB" id="D9STG9"/>
<reference evidence="1 2" key="1">
    <citation type="submission" date="2010-08" db="EMBL/GenBank/DDBJ databases">
        <title>Complete sequence of Clostridium cellulovorans 743B.</title>
        <authorList>
            <consortium name="US DOE Joint Genome Institute"/>
            <person name="Lucas S."/>
            <person name="Copeland A."/>
            <person name="Lapidus A."/>
            <person name="Cheng J.-F."/>
            <person name="Bruce D."/>
            <person name="Goodwin L."/>
            <person name="Pitluck S."/>
            <person name="Chertkov O."/>
            <person name="Detter J.C."/>
            <person name="Han C."/>
            <person name="Tapia R."/>
            <person name="Land M."/>
            <person name="Hauser L."/>
            <person name="Chang Y.-J."/>
            <person name="Jeffries C."/>
            <person name="Kyrpides N."/>
            <person name="Ivanova N."/>
            <person name="Mikhailova N."/>
            <person name="Hemme C.L."/>
            <person name="Woyke T."/>
        </authorList>
    </citation>
    <scope>NUCLEOTIDE SEQUENCE [LARGE SCALE GENOMIC DNA]</scope>
    <source>
        <strain evidence="2">ATCC 35296 / DSM 3052 / OCM 3 / 743B</strain>
    </source>
</reference>
<evidence type="ECO:0000313" key="1">
    <source>
        <dbReference type="EMBL" id="ADL52703.1"/>
    </source>
</evidence>
<protein>
    <submittedName>
        <fullName evidence="1">DNA polymerase beta domain protein region</fullName>
    </submittedName>
</protein>
<sequence length="198" mass="22981">MNPKILDTLETFSKDINNIFNKNLKSLYVYGSAIYDDLHVGYSDLDFFAVVSNQINEDDFYSLKDYRHRIKKSSSPYFSMLEGEFISFINLKNTFKGNTICWGGSGEKLDDKYQLSGFSLKGLIDNGFLVFGEDIRKQFSYPNDEIFLSQIDNLIKTIRKYAVEPSEDIHSIDWLFLICQSIYWIETKNITCKTKATQ</sequence>
<evidence type="ECO:0000313" key="2">
    <source>
        <dbReference type="Proteomes" id="UP000002730"/>
    </source>
</evidence>
<name>D9STG9_CLOC7</name>